<accession>A0A2N4TWW0</accession>
<gene>
    <name evidence="3" type="ORF">C0Q88_05725</name>
</gene>
<reference evidence="3 4" key="1">
    <citation type="submission" date="2017-12" db="EMBL/GenBank/DDBJ databases">
        <title>Draft genome sequence of Ralstonia pickettii 52.</title>
        <authorList>
            <person name="Zheng B."/>
        </authorList>
    </citation>
    <scope>NUCLEOTIDE SEQUENCE [LARGE SCALE GENOMIC DNA]</scope>
    <source>
        <strain evidence="3 4">52</strain>
    </source>
</reference>
<feature type="domain" description="Glycosyl transferase family 1" evidence="1">
    <location>
        <begin position="195"/>
        <end position="345"/>
    </location>
</feature>
<dbReference type="Gene3D" id="3.40.50.2000">
    <property type="entry name" value="Glycogen Phosphorylase B"/>
    <property type="match status" value="2"/>
</dbReference>
<name>A0A2N4TWW0_RALPI</name>
<dbReference type="Proteomes" id="UP000234456">
    <property type="component" value="Unassembled WGS sequence"/>
</dbReference>
<dbReference type="CDD" id="cd03808">
    <property type="entry name" value="GT4_CapM-like"/>
    <property type="match status" value="1"/>
</dbReference>
<comment type="caution">
    <text evidence="3">The sequence shown here is derived from an EMBL/GenBank/DDBJ whole genome shotgun (WGS) entry which is preliminary data.</text>
</comment>
<evidence type="ECO:0000259" key="2">
    <source>
        <dbReference type="Pfam" id="PF13439"/>
    </source>
</evidence>
<evidence type="ECO:0000259" key="1">
    <source>
        <dbReference type="Pfam" id="PF00534"/>
    </source>
</evidence>
<dbReference type="Pfam" id="PF13439">
    <property type="entry name" value="Glyco_transf_4"/>
    <property type="match status" value="1"/>
</dbReference>
<dbReference type="PANTHER" id="PTHR12526:SF630">
    <property type="entry name" value="GLYCOSYLTRANSFERASE"/>
    <property type="match status" value="1"/>
</dbReference>
<dbReference type="GO" id="GO:0016757">
    <property type="term" value="F:glycosyltransferase activity"/>
    <property type="evidence" value="ECO:0007669"/>
    <property type="project" value="InterPro"/>
</dbReference>
<dbReference type="AlphaFoldDB" id="A0A2N4TWW0"/>
<sequence length="373" mass="40480">MHQNCRRIKVAFIITESEIGGAQSHVRDLYARLRNRIDGILVAGGSGPLFGQMKALGAQTVQIESLTNSLSPIHMLKAVRNVVRALQGSSVDFIHAHSAKGGAVARLAGLWLEIPVIYTVHGFGFKKAAPWKQRWAAKLAEYALAPLTAQMICVSDEEARMARTLPIQRSRVNVIRNGVEDVHQRCHPDAPVTRVVMTARLAAPKRPDLLIQAVATADFPTAANVVLAGDGPQRESLSRQAEEAKVAPRVQFAGNVDNIPSLLASAQLFVLLSDHEGLPISILEAMRAGLPIIASDLPGIREQLVHGESGWLVNHLDPSALADAFRTLSSDPALRQALGSAARRRYEQLFEISAMAEQTYKVFLSCVAARRNA</sequence>
<dbReference type="PANTHER" id="PTHR12526">
    <property type="entry name" value="GLYCOSYLTRANSFERASE"/>
    <property type="match status" value="1"/>
</dbReference>
<protein>
    <submittedName>
        <fullName evidence="3">Glycosyltransferase family 1 protein</fullName>
    </submittedName>
</protein>
<evidence type="ECO:0000313" key="4">
    <source>
        <dbReference type="Proteomes" id="UP000234456"/>
    </source>
</evidence>
<dbReference type="EMBL" id="PKQE01000001">
    <property type="protein sequence ID" value="PLC44194.1"/>
    <property type="molecule type" value="Genomic_DNA"/>
</dbReference>
<dbReference type="Pfam" id="PF00534">
    <property type="entry name" value="Glycos_transf_1"/>
    <property type="match status" value="1"/>
</dbReference>
<dbReference type="SUPFAM" id="SSF53756">
    <property type="entry name" value="UDP-Glycosyltransferase/glycogen phosphorylase"/>
    <property type="match status" value="1"/>
</dbReference>
<dbReference type="InterPro" id="IPR028098">
    <property type="entry name" value="Glyco_trans_4-like_N"/>
</dbReference>
<proteinExistence type="predicted"/>
<evidence type="ECO:0000313" key="3">
    <source>
        <dbReference type="EMBL" id="PLC44194.1"/>
    </source>
</evidence>
<dbReference type="RefSeq" id="WP_102064679.1">
    <property type="nucleotide sequence ID" value="NZ_PKQE01000001.1"/>
</dbReference>
<dbReference type="InterPro" id="IPR001296">
    <property type="entry name" value="Glyco_trans_1"/>
</dbReference>
<feature type="domain" description="Glycosyltransferase subfamily 4-like N-terminal" evidence="2">
    <location>
        <begin position="19"/>
        <end position="180"/>
    </location>
</feature>
<dbReference type="OrthoDB" id="9813211at2"/>
<keyword evidence="3" id="KW-0808">Transferase</keyword>
<organism evidence="3 4">
    <name type="scientific">Ralstonia pickettii</name>
    <name type="common">Burkholderia pickettii</name>
    <dbReference type="NCBI Taxonomy" id="329"/>
    <lineage>
        <taxon>Bacteria</taxon>
        <taxon>Pseudomonadati</taxon>
        <taxon>Pseudomonadota</taxon>
        <taxon>Betaproteobacteria</taxon>
        <taxon>Burkholderiales</taxon>
        <taxon>Burkholderiaceae</taxon>
        <taxon>Ralstonia</taxon>
    </lineage>
</organism>